<name>A0ABN8SZ06_9CNID</name>
<gene>
    <name evidence="9" type="ORF">PEVE_00029780</name>
</gene>
<evidence type="ECO:0000313" key="10">
    <source>
        <dbReference type="Proteomes" id="UP001159427"/>
    </source>
</evidence>
<evidence type="ECO:0000256" key="1">
    <source>
        <dbReference type="ARBA" id="ARBA00006227"/>
    </source>
</evidence>
<feature type="domain" description="NIF system FeS cluster assembly NifU N-terminal" evidence="8">
    <location>
        <begin position="229"/>
        <end position="351"/>
    </location>
</feature>
<dbReference type="Proteomes" id="UP001159427">
    <property type="component" value="Unassembled WGS sequence"/>
</dbReference>
<evidence type="ECO:0000256" key="4">
    <source>
        <dbReference type="ARBA" id="ARBA00023274"/>
    </source>
</evidence>
<dbReference type="InterPro" id="IPR036899">
    <property type="entry name" value="Ribosomal_uL13_sf"/>
</dbReference>
<evidence type="ECO:0000256" key="5">
    <source>
        <dbReference type="ARBA" id="ARBA00035201"/>
    </source>
</evidence>
<comment type="caution">
    <text evidence="9">The sequence shown here is derived from an EMBL/GenBank/DDBJ whole genome shotgun (WGS) entry which is preliminary data.</text>
</comment>
<evidence type="ECO:0000256" key="7">
    <source>
        <dbReference type="RuleBase" id="RU362089"/>
    </source>
</evidence>
<dbReference type="InterPro" id="IPR005822">
    <property type="entry name" value="Ribosomal_uL13"/>
</dbReference>
<dbReference type="CDD" id="cd06664">
    <property type="entry name" value="IscU_like"/>
    <property type="match status" value="1"/>
</dbReference>
<dbReference type="InterPro" id="IPR002871">
    <property type="entry name" value="NIF_FeS_clus_asmbl_NifU_N"/>
</dbReference>
<evidence type="ECO:0000256" key="6">
    <source>
        <dbReference type="ARBA" id="ARBA00035367"/>
    </source>
</evidence>
<dbReference type="EMBL" id="CALNXI010004191">
    <property type="protein sequence ID" value="CAH3195255.1"/>
    <property type="molecule type" value="Genomic_DNA"/>
</dbReference>
<dbReference type="Pfam" id="PF01592">
    <property type="entry name" value="NifU_N"/>
    <property type="match status" value="1"/>
</dbReference>
<feature type="non-terminal residue" evidence="9">
    <location>
        <position position="1"/>
    </location>
</feature>
<dbReference type="CDD" id="cd00392">
    <property type="entry name" value="Ribosomal_L13"/>
    <property type="match status" value="1"/>
</dbReference>
<dbReference type="Gene3D" id="3.90.1180.10">
    <property type="entry name" value="Ribosomal protein L13"/>
    <property type="match status" value="1"/>
</dbReference>
<evidence type="ECO:0000259" key="8">
    <source>
        <dbReference type="Pfam" id="PF01592"/>
    </source>
</evidence>
<organism evidence="9 10">
    <name type="scientific">Porites evermanni</name>
    <dbReference type="NCBI Taxonomy" id="104178"/>
    <lineage>
        <taxon>Eukaryota</taxon>
        <taxon>Metazoa</taxon>
        <taxon>Cnidaria</taxon>
        <taxon>Anthozoa</taxon>
        <taxon>Hexacorallia</taxon>
        <taxon>Scleractinia</taxon>
        <taxon>Fungiina</taxon>
        <taxon>Poritidae</taxon>
        <taxon>Porites</taxon>
    </lineage>
</organism>
<dbReference type="HAMAP" id="MF_01366">
    <property type="entry name" value="Ribosomal_uL13"/>
    <property type="match status" value="1"/>
</dbReference>
<dbReference type="SUPFAM" id="SSF52161">
    <property type="entry name" value="Ribosomal protein L13"/>
    <property type="match status" value="1"/>
</dbReference>
<keyword evidence="10" id="KW-1185">Reference proteome</keyword>
<evidence type="ECO:0000256" key="2">
    <source>
        <dbReference type="ARBA" id="ARBA00006420"/>
    </source>
</evidence>
<reference evidence="9 10" key="1">
    <citation type="submission" date="2022-05" db="EMBL/GenBank/DDBJ databases">
        <authorList>
            <consortium name="Genoscope - CEA"/>
            <person name="William W."/>
        </authorList>
    </citation>
    <scope>NUCLEOTIDE SEQUENCE [LARGE SCALE GENOMIC DNA]</scope>
</reference>
<dbReference type="Gene3D" id="6.10.250.3250">
    <property type="match status" value="1"/>
</dbReference>
<comment type="similarity">
    <text evidence="2 7">Belongs to the NifU family.</text>
</comment>
<accession>A0ABN8SZ06</accession>
<dbReference type="SUPFAM" id="SSF82649">
    <property type="entry name" value="SufE/NifU"/>
    <property type="match status" value="1"/>
</dbReference>
<dbReference type="InterPro" id="IPR005755">
    <property type="entry name" value="Ribosomal_uL13_euk/arc"/>
</dbReference>
<evidence type="ECO:0000313" key="9">
    <source>
        <dbReference type="EMBL" id="CAH3195255.1"/>
    </source>
</evidence>
<sequence length="358" mass="40175">QPIVIDASGHLLGRLASTIAKCLLSGQRIILVRCENVNISGSFYRNKLKYLDFLRKRTNTKPSRGPFHFRAPSRIVWRTIRGMIPHKTKRGTEAMNRLKVFDGVPHPYDKEKRMVVPAALRVVRLKPGRKYCVLSRLSHECGWKYKDVVETLEEKRKAKAAVYYEHKKKLQKLKQKAEQDKADELKSVNEVLEGYALKSRKMMALFSRSLRNVTRAGVNLRVGSAVASYHRNVIDHYENPRNVGSMDKNDANVGTGLVGAPACGDVMKLQIRVDENGKIVDAKFKTFGCGSAIASSSLATEWVKGKSVEDAKEVKNQDIAKELSLPPVKLHCSMLAEDAIKAALSDYKVKQESLGKKE</sequence>
<dbReference type="InterPro" id="IPR011339">
    <property type="entry name" value="ISCU"/>
</dbReference>
<evidence type="ECO:0000256" key="3">
    <source>
        <dbReference type="ARBA" id="ARBA00022980"/>
    </source>
</evidence>
<dbReference type="NCBIfam" id="TIGR01077">
    <property type="entry name" value="L13_A_E"/>
    <property type="match status" value="1"/>
</dbReference>
<comment type="similarity">
    <text evidence="1">Belongs to the universal ribosomal protein uL13 family.</text>
</comment>
<protein>
    <recommendedName>
        <fullName evidence="5">Large ribosomal subunit protein uL13</fullName>
    </recommendedName>
    <alternativeName>
        <fullName evidence="6">60S ribosomal protein L13a</fullName>
    </alternativeName>
</protein>
<dbReference type="NCBIfam" id="TIGR01999">
    <property type="entry name" value="iscU"/>
    <property type="match status" value="1"/>
</dbReference>
<keyword evidence="4" id="KW-0687">Ribonucleoprotein</keyword>
<keyword evidence="3" id="KW-0689">Ribosomal protein</keyword>
<proteinExistence type="inferred from homology"/>
<dbReference type="Gene3D" id="3.90.1010.10">
    <property type="match status" value="1"/>
</dbReference>
<dbReference type="PANTHER" id="PTHR10093">
    <property type="entry name" value="IRON-SULFUR CLUSTER ASSEMBLY ENZYME NIFU HOMOLOG"/>
    <property type="match status" value="1"/>
</dbReference>
<dbReference type="Pfam" id="PF00572">
    <property type="entry name" value="Ribosomal_L13"/>
    <property type="match status" value="1"/>
</dbReference>